<dbReference type="AlphaFoldDB" id="A0A1I7U5M9"/>
<organism evidence="1 2">
    <name type="scientific">Caenorhabditis tropicalis</name>
    <dbReference type="NCBI Taxonomy" id="1561998"/>
    <lineage>
        <taxon>Eukaryota</taxon>
        <taxon>Metazoa</taxon>
        <taxon>Ecdysozoa</taxon>
        <taxon>Nematoda</taxon>
        <taxon>Chromadorea</taxon>
        <taxon>Rhabditida</taxon>
        <taxon>Rhabditina</taxon>
        <taxon>Rhabditomorpha</taxon>
        <taxon>Rhabditoidea</taxon>
        <taxon>Rhabditidae</taxon>
        <taxon>Peloderinae</taxon>
        <taxon>Caenorhabditis</taxon>
    </lineage>
</organism>
<dbReference type="Proteomes" id="UP000095282">
    <property type="component" value="Unplaced"/>
</dbReference>
<reference evidence="2" key="1">
    <citation type="submission" date="2016-11" db="UniProtKB">
        <authorList>
            <consortium name="WormBaseParasite"/>
        </authorList>
    </citation>
    <scope>IDENTIFICATION</scope>
</reference>
<sequence length="140" mass="15833">MTPTYTITLKFENSSEMQVICDKQQIDMIPAFRKAIEAQNSKWMNESTTLADPFKIPFKEDAVNFLITHVTDYIPPQGMFGDITPDHYKEARAKSLDELVHIMELANFLGCDGFLNCIGLCVARKLDEKSIDEVAQILGN</sequence>
<dbReference type="PANTHER" id="PTHR37964">
    <property type="entry name" value="SUPPRESSOR"/>
    <property type="match status" value="1"/>
</dbReference>
<dbReference type="STRING" id="1561998.A0A1I7U5M9"/>
<protein>
    <submittedName>
        <fullName evidence="2">SKP1-like protein</fullName>
    </submittedName>
</protein>
<name>A0A1I7U5M9_9PELO</name>
<proteinExistence type="predicted"/>
<evidence type="ECO:0000313" key="1">
    <source>
        <dbReference type="Proteomes" id="UP000095282"/>
    </source>
</evidence>
<evidence type="ECO:0000313" key="2">
    <source>
        <dbReference type="WBParaSite" id="Csp11.Scaffold629.g15099.t1"/>
    </source>
</evidence>
<accession>A0A1I7U5M9</accession>
<keyword evidence="1" id="KW-1185">Reference proteome</keyword>
<dbReference type="WBParaSite" id="Csp11.Scaffold629.g15099.t1">
    <property type="protein sequence ID" value="Csp11.Scaffold629.g15099.t1"/>
    <property type="gene ID" value="Csp11.Scaffold629.g15099"/>
</dbReference>
<dbReference type="PANTHER" id="PTHR37964:SF1">
    <property type="entry name" value="SUPPRESSOR-RELATED"/>
    <property type="match status" value="1"/>
</dbReference>